<feature type="binding site" evidence="2">
    <location>
        <position position="140"/>
    </location>
    <ligand>
        <name>Fe cation</name>
        <dbReference type="ChEBI" id="CHEBI:24875"/>
    </ligand>
</feature>
<reference evidence="3 4" key="1">
    <citation type="journal article" date="2024" name="Environ. Microbiol.">
        <title>Novel evolutionary insights on the interactions of the Holosporales (Alphaproteobacteria) with eukaryotic hosts from comparative genomics.</title>
        <authorList>
            <person name="Giovannini M."/>
            <person name="Petroni G."/>
            <person name="Castelli M."/>
        </authorList>
    </citation>
    <scope>NUCLEOTIDE SEQUENCE [LARGE SCALE GENOMIC DNA]</scope>
    <source>
        <strain evidence="3 4">US_Bl 15I1</strain>
    </source>
</reference>
<feature type="binding site" evidence="2">
    <location>
        <position position="136"/>
    </location>
    <ligand>
        <name>Fe cation</name>
        <dbReference type="ChEBI" id="CHEBI:24875"/>
    </ligand>
</feature>
<dbReference type="PIRSF" id="PIRSF004749">
    <property type="entry name" value="Pep_def"/>
    <property type="match status" value="1"/>
</dbReference>
<dbReference type="PANTHER" id="PTHR10458:SF22">
    <property type="entry name" value="PEPTIDE DEFORMYLASE"/>
    <property type="match status" value="1"/>
</dbReference>
<comment type="function">
    <text evidence="2">Removes the formyl group from the N-terminal Met of newly synthesized proteins. Requires at least a dipeptide for an efficient rate of reaction. N-terminal L-methionine is a prerequisite for activity but the enzyme has broad specificity at other positions.</text>
</comment>
<feature type="binding site" evidence="2">
    <location>
        <position position="94"/>
    </location>
    <ligand>
        <name>Fe cation</name>
        <dbReference type="ChEBI" id="CHEBI:24875"/>
    </ligand>
</feature>
<dbReference type="SUPFAM" id="SSF56420">
    <property type="entry name" value="Peptide deformylase"/>
    <property type="match status" value="1"/>
</dbReference>
<keyword evidence="4" id="KW-1185">Reference proteome</keyword>
<dbReference type="Gene3D" id="3.90.45.10">
    <property type="entry name" value="Peptide deformylase"/>
    <property type="match status" value="1"/>
</dbReference>
<keyword evidence="2" id="KW-0378">Hydrolase</keyword>
<keyword evidence="2" id="KW-0479">Metal-binding</keyword>
<dbReference type="Proteomes" id="UP001330434">
    <property type="component" value="Chromosome"/>
</dbReference>
<evidence type="ECO:0000256" key="1">
    <source>
        <dbReference type="ARBA" id="ARBA00010759"/>
    </source>
</evidence>
<accession>A0ABZ2C2M2</accession>
<dbReference type="InterPro" id="IPR036821">
    <property type="entry name" value="Peptide_deformylase_sf"/>
</dbReference>
<comment type="similarity">
    <text evidence="1 2">Belongs to the polypeptide deformylase family.</text>
</comment>
<dbReference type="PANTHER" id="PTHR10458">
    <property type="entry name" value="PEPTIDE DEFORMYLASE"/>
    <property type="match status" value="1"/>
</dbReference>
<evidence type="ECO:0000313" key="3">
    <source>
        <dbReference type="EMBL" id="WVX66711.1"/>
    </source>
</evidence>
<comment type="cofactor">
    <cofactor evidence="2">
        <name>Fe(2+)</name>
        <dbReference type="ChEBI" id="CHEBI:29033"/>
    </cofactor>
    <text evidence="2">Binds 1 Fe(2+) ion.</text>
</comment>
<dbReference type="EC" id="3.5.1.88" evidence="2"/>
<dbReference type="RefSeq" id="WP_331255542.1">
    <property type="nucleotide sequence ID" value="NZ_CP133270.1"/>
</dbReference>
<dbReference type="InterPro" id="IPR023635">
    <property type="entry name" value="Peptide_deformylase"/>
</dbReference>
<comment type="catalytic activity">
    <reaction evidence="2">
        <text>N-terminal N-formyl-L-methionyl-[peptide] + H2O = N-terminal L-methionyl-[peptide] + formate</text>
        <dbReference type="Rhea" id="RHEA:24420"/>
        <dbReference type="Rhea" id="RHEA-COMP:10639"/>
        <dbReference type="Rhea" id="RHEA-COMP:10640"/>
        <dbReference type="ChEBI" id="CHEBI:15377"/>
        <dbReference type="ChEBI" id="CHEBI:15740"/>
        <dbReference type="ChEBI" id="CHEBI:49298"/>
        <dbReference type="ChEBI" id="CHEBI:64731"/>
        <dbReference type="EC" id="3.5.1.88"/>
    </reaction>
</comment>
<dbReference type="CDD" id="cd00487">
    <property type="entry name" value="Pep_deformylase"/>
    <property type="match status" value="1"/>
</dbReference>
<keyword evidence="2" id="KW-0408">Iron</keyword>
<dbReference type="HAMAP" id="MF_00163">
    <property type="entry name" value="Pep_deformylase"/>
    <property type="match status" value="1"/>
</dbReference>
<sequence length="170" mass="19241">MALLEVLTLPDKRLRQRAHDVEGIDESTRTLLSDMLETMYATDGIGLAAIQIGVPKRIAVIDIGEKRFQDKPFKMINPEIIWTSDEKQITPDGCLSVPEQYAETLRPRALKAQFRDENDVLQKIEAEGLLAACIHHEIDHLNGVLFVDHLSPLKRQILVQRAIKLRGRGK</sequence>
<gene>
    <name evidence="2" type="primary">def</name>
    <name evidence="3" type="ORF">Bealeia1_00895</name>
</gene>
<dbReference type="EMBL" id="CP133270">
    <property type="protein sequence ID" value="WVX66711.1"/>
    <property type="molecule type" value="Genomic_DNA"/>
</dbReference>
<keyword evidence="2" id="KW-0648">Protein biosynthesis</keyword>
<dbReference type="PRINTS" id="PR01576">
    <property type="entry name" value="PDEFORMYLASE"/>
</dbReference>
<name>A0ABZ2C2M2_9PROT</name>
<evidence type="ECO:0000256" key="2">
    <source>
        <dbReference type="HAMAP-Rule" id="MF_00163"/>
    </source>
</evidence>
<evidence type="ECO:0000313" key="4">
    <source>
        <dbReference type="Proteomes" id="UP001330434"/>
    </source>
</evidence>
<feature type="active site" evidence="2">
    <location>
        <position position="137"/>
    </location>
</feature>
<protein>
    <recommendedName>
        <fullName evidence="2">Peptide deformylase</fullName>
        <shortName evidence="2">PDF</shortName>
        <ecNumber evidence="2">3.5.1.88</ecNumber>
    </recommendedName>
    <alternativeName>
        <fullName evidence="2">Polypeptide deformylase</fullName>
    </alternativeName>
</protein>
<dbReference type="NCBIfam" id="TIGR00079">
    <property type="entry name" value="pept_deformyl"/>
    <property type="match status" value="1"/>
</dbReference>
<dbReference type="NCBIfam" id="NF001159">
    <property type="entry name" value="PRK00150.1-3"/>
    <property type="match status" value="1"/>
</dbReference>
<proteinExistence type="inferred from homology"/>
<organism evidence="3 4">
    <name type="scientific">Candidatus Bealeia paramacronuclearis</name>
    <dbReference type="NCBI Taxonomy" id="1921001"/>
    <lineage>
        <taxon>Bacteria</taxon>
        <taxon>Pseudomonadati</taxon>
        <taxon>Pseudomonadota</taxon>
        <taxon>Alphaproteobacteria</taxon>
        <taxon>Holosporales</taxon>
        <taxon>Holosporaceae</taxon>
        <taxon>Candidatus Bealeia</taxon>
    </lineage>
</organism>
<dbReference type="Pfam" id="PF01327">
    <property type="entry name" value="Pep_deformylase"/>
    <property type="match status" value="1"/>
</dbReference>